<name>A9NLH7_PICSI</name>
<keyword evidence="1" id="KW-0472">Membrane</keyword>
<reference evidence="2" key="1">
    <citation type="journal article" date="2008" name="BMC Genomics">
        <title>A conifer genomics resource of 200,000 spruce (Picea spp.) ESTs and 6,464 high-quality, sequence-finished full-length cDNAs for Sitka spruce (Picea sitchensis).</title>
        <authorList>
            <person name="Ralph S.G."/>
            <person name="Chun H.J."/>
            <person name="Kolosova N."/>
            <person name="Cooper D."/>
            <person name="Oddy C."/>
            <person name="Ritland C.E."/>
            <person name="Kirkpatrick R."/>
            <person name="Moore R."/>
            <person name="Barber S."/>
            <person name="Holt R.A."/>
            <person name="Jones S.J."/>
            <person name="Marra M.A."/>
            <person name="Douglas C.J."/>
            <person name="Ritland K."/>
            <person name="Bohlmann J."/>
        </authorList>
    </citation>
    <scope>NUCLEOTIDE SEQUENCE</scope>
    <source>
        <tissue evidence="2">Green portion of the leader tissue</tissue>
    </source>
</reference>
<keyword evidence="1" id="KW-1133">Transmembrane helix</keyword>
<dbReference type="AlphaFoldDB" id="A9NLH7"/>
<keyword evidence="1" id="KW-0812">Transmembrane</keyword>
<feature type="transmembrane region" description="Helical" evidence="1">
    <location>
        <begin position="34"/>
        <end position="54"/>
    </location>
</feature>
<evidence type="ECO:0000313" key="2">
    <source>
        <dbReference type="EMBL" id="ABK21488.1"/>
    </source>
</evidence>
<sequence>MTGLANLCMEHHPFQDHTCTLVIIWVLLGWDLGLTIQLLVTMVIILGVVCLPLTHLHICSRYGSLFPFSSVV</sequence>
<accession>A9NLH7</accession>
<evidence type="ECO:0000256" key="1">
    <source>
        <dbReference type="SAM" id="Phobius"/>
    </source>
</evidence>
<dbReference type="EMBL" id="EF082110">
    <property type="protein sequence ID" value="ABK21488.1"/>
    <property type="molecule type" value="mRNA"/>
</dbReference>
<organism evidence="2">
    <name type="scientific">Picea sitchensis</name>
    <name type="common">Sitka spruce</name>
    <name type="synonym">Pinus sitchensis</name>
    <dbReference type="NCBI Taxonomy" id="3332"/>
    <lineage>
        <taxon>Eukaryota</taxon>
        <taxon>Viridiplantae</taxon>
        <taxon>Streptophyta</taxon>
        <taxon>Embryophyta</taxon>
        <taxon>Tracheophyta</taxon>
        <taxon>Spermatophyta</taxon>
        <taxon>Pinopsida</taxon>
        <taxon>Pinidae</taxon>
        <taxon>Conifers I</taxon>
        <taxon>Pinales</taxon>
        <taxon>Pinaceae</taxon>
        <taxon>Picea</taxon>
    </lineage>
</organism>
<proteinExistence type="evidence at transcript level"/>
<protein>
    <submittedName>
        <fullName evidence="2">Uncharacterized protein</fullName>
    </submittedName>
</protein>